<name>A0ABT2LJT7_9HYPH</name>
<gene>
    <name evidence="2" type="ORF">N5A92_02695</name>
</gene>
<evidence type="ECO:0000313" key="2">
    <source>
        <dbReference type="EMBL" id="MCT7373948.1"/>
    </source>
</evidence>
<comment type="caution">
    <text evidence="2">The sequence shown here is derived from an EMBL/GenBank/DDBJ whole genome shotgun (WGS) entry which is preliminary data.</text>
</comment>
<evidence type="ECO:0008006" key="4">
    <source>
        <dbReference type="Google" id="ProtNLM"/>
    </source>
</evidence>
<protein>
    <recommendedName>
        <fullName evidence="4">Nif11 domain-containing protein</fullName>
    </recommendedName>
</protein>
<proteinExistence type="predicted"/>
<dbReference type="EMBL" id="JAOCZP010000001">
    <property type="protein sequence ID" value="MCT7373948.1"/>
    <property type="molecule type" value="Genomic_DNA"/>
</dbReference>
<organism evidence="2 3">
    <name type="scientific">Chelativorans salis</name>
    <dbReference type="NCBI Taxonomy" id="2978478"/>
    <lineage>
        <taxon>Bacteria</taxon>
        <taxon>Pseudomonadati</taxon>
        <taxon>Pseudomonadota</taxon>
        <taxon>Alphaproteobacteria</taxon>
        <taxon>Hyphomicrobiales</taxon>
        <taxon>Phyllobacteriaceae</taxon>
        <taxon>Chelativorans</taxon>
    </lineage>
</organism>
<feature type="region of interest" description="Disordered" evidence="1">
    <location>
        <begin position="52"/>
        <end position="79"/>
    </location>
</feature>
<reference evidence="2 3" key="1">
    <citation type="submission" date="2022-09" db="EMBL/GenBank/DDBJ databases">
        <title>Chelativorans salina sp. nov., a novel slightly halophilic bacterium isolated from a saline lake sediment enrichment.</title>
        <authorList>
            <person name="Gao L."/>
            <person name="Fang B.-Z."/>
            <person name="Li W.-J."/>
        </authorList>
    </citation>
    <scope>NUCLEOTIDE SEQUENCE [LARGE SCALE GENOMIC DNA]</scope>
    <source>
        <strain evidence="2 3">EGI FJ00035</strain>
    </source>
</reference>
<keyword evidence="3" id="KW-1185">Reference proteome</keyword>
<sequence>MPARPLIDKAMILCLLDELAERGLSEKDVDRALVRDGPVDLDLLAECKREHPHFNPSHARGNASAVDAERRNSPLFWSR</sequence>
<accession>A0ABT2LJT7</accession>
<evidence type="ECO:0000256" key="1">
    <source>
        <dbReference type="SAM" id="MobiDB-lite"/>
    </source>
</evidence>
<evidence type="ECO:0000313" key="3">
    <source>
        <dbReference type="Proteomes" id="UP001320831"/>
    </source>
</evidence>
<dbReference type="Proteomes" id="UP001320831">
    <property type="component" value="Unassembled WGS sequence"/>
</dbReference>
<dbReference type="RefSeq" id="WP_260900290.1">
    <property type="nucleotide sequence ID" value="NZ_JAOCZP010000001.1"/>
</dbReference>